<feature type="compositionally biased region" description="Polar residues" evidence="2">
    <location>
        <begin position="442"/>
        <end position="455"/>
    </location>
</feature>
<accession>A0AAD8E9T1</accession>
<gene>
    <name evidence="3" type="ORF">L9F63_003488</name>
</gene>
<feature type="region of interest" description="Disordered" evidence="2">
    <location>
        <begin position="1"/>
        <end position="22"/>
    </location>
</feature>
<reference evidence="3" key="2">
    <citation type="submission" date="2023-05" db="EMBL/GenBank/DDBJ databases">
        <authorList>
            <person name="Fouks B."/>
        </authorList>
    </citation>
    <scope>NUCLEOTIDE SEQUENCE</scope>
    <source>
        <strain evidence="3">Stay&amp;Tobe</strain>
        <tissue evidence="3">Testes</tissue>
    </source>
</reference>
<feature type="compositionally biased region" description="Pro residues" evidence="2">
    <location>
        <begin position="466"/>
        <end position="501"/>
    </location>
</feature>
<organism evidence="3 4">
    <name type="scientific">Diploptera punctata</name>
    <name type="common">Pacific beetle cockroach</name>
    <dbReference type="NCBI Taxonomy" id="6984"/>
    <lineage>
        <taxon>Eukaryota</taxon>
        <taxon>Metazoa</taxon>
        <taxon>Ecdysozoa</taxon>
        <taxon>Arthropoda</taxon>
        <taxon>Hexapoda</taxon>
        <taxon>Insecta</taxon>
        <taxon>Pterygota</taxon>
        <taxon>Neoptera</taxon>
        <taxon>Polyneoptera</taxon>
        <taxon>Dictyoptera</taxon>
        <taxon>Blattodea</taxon>
        <taxon>Blaberoidea</taxon>
        <taxon>Blaberidae</taxon>
        <taxon>Diplopterinae</taxon>
        <taxon>Diploptera</taxon>
    </lineage>
</organism>
<keyword evidence="1" id="KW-0175">Coiled coil</keyword>
<feature type="coiled-coil region" evidence="1">
    <location>
        <begin position="216"/>
        <end position="250"/>
    </location>
</feature>
<evidence type="ECO:0000256" key="2">
    <source>
        <dbReference type="SAM" id="MobiDB-lite"/>
    </source>
</evidence>
<name>A0AAD8E9T1_DIPPU</name>
<comment type="caution">
    <text evidence="3">The sequence shown here is derived from an EMBL/GenBank/DDBJ whole genome shotgun (WGS) entry which is preliminary data.</text>
</comment>
<keyword evidence="4" id="KW-1185">Reference proteome</keyword>
<dbReference type="AlphaFoldDB" id="A0AAD8E9T1"/>
<proteinExistence type="predicted"/>
<feature type="compositionally biased region" description="Pro residues" evidence="2">
    <location>
        <begin position="577"/>
        <end position="591"/>
    </location>
</feature>
<feature type="non-terminal residue" evidence="3">
    <location>
        <position position="1"/>
    </location>
</feature>
<feature type="region of interest" description="Disordered" evidence="2">
    <location>
        <begin position="577"/>
        <end position="597"/>
    </location>
</feature>
<evidence type="ECO:0000313" key="3">
    <source>
        <dbReference type="EMBL" id="KAJ9582146.1"/>
    </source>
</evidence>
<dbReference type="Proteomes" id="UP001233999">
    <property type="component" value="Unassembled WGS sequence"/>
</dbReference>
<feature type="non-terminal residue" evidence="3">
    <location>
        <position position="636"/>
    </location>
</feature>
<feature type="compositionally biased region" description="Polar residues" evidence="2">
    <location>
        <begin position="363"/>
        <end position="387"/>
    </location>
</feature>
<protein>
    <submittedName>
        <fullName evidence="3">Uncharacterized protein</fullName>
    </submittedName>
</protein>
<dbReference type="EMBL" id="JASPKZ010007822">
    <property type="protein sequence ID" value="KAJ9582146.1"/>
    <property type="molecule type" value="Genomic_DNA"/>
</dbReference>
<sequence>SIPHAQQQQQGDPRDLRRHSSVSDVPMDSNVLRKVASLTLDKATIEQKVVRPKFLPDKLDYQIYEKFEGQMLINWFVSAFPEVHYLRVLLAPQDLRILAAQFSTHLLAAGVLRQIPDKEVPLEPLFRPDLMYYWSHAETPTAAPPTPGRLTASAWPPSSPLGFSAAAELANAATSRPGARYTEAEFQQVVMGLKREHRENLNRLSKDQEVALFNVRGEHAQRLSEADERIAQMEETIAKLTQELERYKTLSDIQSLTERTKADFDSPTTEVKAPPSLELTDSEIERKDVELGKMTKTSSEITLRDAESMTTIVTETKTVSTSTEHLCGVYDKSIDTSDLLLVNKTDEVPTPYTATSEAKLEISPSSVPSKTTLETSSAVPSETSAVQLQTSTIPSDVKLETSVVSSEAKLEIEKTKAVGTEVINPVPVKSEHEEDAQTTVLEVTVSSQSPTSKPETSMAKMGSSPPSTPMPDMMPPPSSMPCVGPPPPPTSSMGPPPPPMHGTMPPPPPWPGTMPPPPLMPWYDASSTSNACYDANLHLQCLGMMPPPPPPMPVIMPPPPPMPGMMPPPPPLSGMMPPPPPLPGMGPPPSPASGAGTPMPFPTPPAGGWMANRANCSFGDISPSSVASRRLVLYVE</sequence>
<feature type="region of interest" description="Disordered" evidence="2">
    <location>
        <begin position="442"/>
        <end position="501"/>
    </location>
</feature>
<feature type="region of interest" description="Disordered" evidence="2">
    <location>
        <begin position="356"/>
        <end position="387"/>
    </location>
</feature>
<reference evidence="3" key="1">
    <citation type="journal article" date="2023" name="IScience">
        <title>Live-bearing cockroach genome reveals convergent evolutionary mechanisms linked to viviparity in insects and beyond.</title>
        <authorList>
            <person name="Fouks B."/>
            <person name="Harrison M.C."/>
            <person name="Mikhailova A.A."/>
            <person name="Marchal E."/>
            <person name="English S."/>
            <person name="Carruthers M."/>
            <person name="Jennings E.C."/>
            <person name="Chiamaka E.L."/>
            <person name="Frigard R.A."/>
            <person name="Pippel M."/>
            <person name="Attardo G.M."/>
            <person name="Benoit J.B."/>
            <person name="Bornberg-Bauer E."/>
            <person name="Tobe S.S."/>
        </authorList>
    </citation>
    <scope>NUCLEOTIDE SEQUENCE</scope>
    <source>
        <strain evidence="3">Stay&amp;Tobe</strain>
    </source>
</reference>
<evidence type="ECO:0000313" key="4">
    <source>
        <dbReference type="Proteomes" id="UP001233999"/>
    </source>
</evidence>
<feature type="compositionally biased region" description="Polar residues" evidence="2">
    <location>
        <begin position="1"/>
        <end position="11"/>
    </location>
</feature>
<evidence type="ECO:0000256" key="1">
    <source>
        <dbReference type="SAM" id="Coils"/>
    </source>
</evidence>